<reference evidence="3 4" key="2">
    <citation type="submission" date="2017-10" db="EMBL/GenBank/DDBJ databases">
        <title>Genome analyses suggest a sexual origin of heterokaryosis in a supposedly ancient asexual fungus.</title>
        <authorList>
            <person name="Corradi N."/>
            <person name="Sedzielewska K."/>
            <person name="Noel J."/>
            <person name="Charron P."/>
            <person name="Farinelli L."/>
            <person name="Marton T."/>
            <person name="Kruger M."/>
            <person name="Pelin A."/>
            <person name="Brachmann A."/>
            <person name="Corradi N."/>
        </authorList>
    </citation>
    <scope>NUCLEOTIDE SEQUENCE [LARGE SCALE GENOMIC DNA]</scope>
    <source>
        <strain evidence="3 4">A1</strain>
    </source>
</reference>
<name>A0A2N0S846_9GLOM</name>
<keyword evidence="1" id="KW-0175">Coiled coil</keyword>
<dbReference type="Proteomes" id="UP000232688">
    <property type="component" value="Unassembled WGS sequence"/>
</dbReference>
<protein>
    <recommendedName>
        <fullName evidence="5">Microtubule-associated protein 1a</fullName>
    </recommendedName>
</protein>
<dbReference type="VEuPathDB" id="FungiDB:RhiirFUN_008369"/>
<dbReference type="AlphaFoldDB" id="A0A2N0S846"/>
<feature type="region of interest" description="Disordered" evidence="2">
    <location>
        <begin position="97"/>
        <end position="126"/>
    </location>
</feature>
<organism evidence="3 4">
    <name type="scientific">Rhizophagus irregularis</name>
    <dbReference type="NCBI Taxonomy" id="588596"/>
    <lineage>
        <taxon>Eukaryota</taxon>
        <taxon>Fungi</taxon>
        <taxon>Fungi incertae sedis</taxon>
        <taxon>Mucoromycota</taxon>
        <taxon>Glomeromycotina</taxon>
        <taxon>Glomeromycetes</taxon>
        <taxon>Glomerales</taxon>
        <taxon>Glomeraceae</taxon>
        <taxon>Rhizophagus</taxon>
    </lineage>
</organism>
<dbReference type="VEuPathDB" id="FungiDB:FUN_008131"/>
<comment type="caution">
    <text evidence="3">The sequence shown here is derived from an EMBL/GenBank/DDBJ whole genome shotgun (WGS) entry which is preliminary data.</text>
</comment>
<evidence type="ECO:0000256" key="2">
    <source>
        <dbReference type="SAM" id="MobiDB-lite"/>
    </source>
</evidence>
<feature type="coiled-coil region" evidence="1">
    <location>
        <begin position="153"/>
        <end position="263"/>
    </location>
</feature>
<gene>
    <name evidence="3" type="ORF">RhiirA1_438732</name>
</gene>
<feature type="coiled-coil region" evidence="1">
    <location>
        <begin position="17"/>
        <end position="96"/>
    </location>
</feature>
<dbReference type="InterPro" id="IPR011049">
    <property type="entry name" value="Serralysin-like_metalloprot_C"/>
</dbReference>
<accession>A0A2N0S846</accession>
<dbReference type="VEuPathDB" id="FungiDB:RhiirA1_438732"/>
<evidence type="ECO:0008006" key="5">
    <source>
        <dbReference type="Google" id="ProtNLM"/>
    </source>
</evidence>
<evidence type="ECO:0000313" key="3">
    <source>
        <dbReference type="EMBL" id="PKC71705.1"/>
    </source>
</evidence>
<proteinExistence type="predicted"/>
<reference evidence="3 4" key="1">
    <citation type="submission" date="2017-10" db="EMBL/GenBank/DDBJ databases">
        <title>Extensive intraspecific genome diversity in a model arbuscular mycorrhizal fungus.</title>
        <authorList>
            <person name="Chen E.C.H."/>
            <person name="Morin E."/>
            <person name="Baudet D."/>
            <person name="Noel J."/>
            <person name="Ndikumana S."/>
            <person name="Charron P."/>
            <person name="St-Onge C."/>
            <person name="Giorgi J."/>
            <person name="Grigoriev I.V."/>
            <person name="Roux C."/>
            <person name="Martin F.M."/>
            <person name="Corradi N."/>
        </authorList>
    </citation>
    <scope>NUCLEOTIDE SEQUENCE [LARGE SCALE GENOMIC DNA]</scope>
    <source>
        <strain evidence="3 4">A1</strain>
    </source>
</reference>
<sequence>MADSVEEKNKDPEKSCLTNLDDKIQLLKKKLQEKENTIQEKDKTIQEKDRTIQEKDKTIQEKENTIQEKENAIQEKDKIIQEKENTVQEKDKIIQEKDKTVQGKDKTIQEKDNTTQEKDKEIQRKNNIIQEKDDKIQEKDNIIQEKDKIIQKKDNKIQEKDKIIQEKDEIIQEKDKIIQEKDSKFQEKNNKIQELVNNIQEKDNKIRELVNNVQEKDKKIEKNKIQKIVEEKDNKIQEKDKEIQELEQDNYKLKKEAADYQYALGAATSFRLSDDDKNNSVKFKEDIIYLRHSLENYITKCKGNSVEINIPEVQNLLKIYGSQTDITKDQKKPLIRAVIQRHVIEQILKYAKGYFDDFTQPKFMGGMESFMHRRANELIEVAEAFARKRDGIDDTTKAFPTKLRQQIFAALGNRGFNNVINNNKNFLHDFIKKYQSVLNKEINKYRKLKDFEKKQEIEDMAGDIIRKVVTLFWFRLKVQEPIAEYIWFNYKDKIDPSCMEGIWDDDVIDNIVVDICHFPLIANKSTDQIYTPAKVFHEEIIKIVSSEK</sequence>
<dbReference type="Gene3D" id="2.150.10.10">
    <property type="entry name" value="Serralysin-like metalloprotease, C-terminal"/>
    <property type="match status" value="1"/>
</dbReference>
<dbReference type="EMBL" id="LLXH01000155">
    <property type="protein sequence ID" value="PKC71705.1"/>
    <property type="molecule type" value="Genomic_DNA"/>
</dbReference>
<evidence type="ECO:0000313" key="4">
    <source>
        <dbReference type="Proteomes" id="UP000232688"/>
    </source>
</evidence>
<evidence type="ECO:0000256" key="1">
    <source>
        <dbReference type="SAM" id="Coils"/>
    </source>
</evidence>
<dbReference type="VEuPathDB" id="FungiDB:FUN_007999"/>